<feature type="signal peptide" evidence="2">
    <location>
        <begin position="1"/>
        <end position="19"/>
    </location>
</feature>
<feature type="compositionally biased region" description="Low complexity" evidence="1">
    <location>
        <begin position="25"/>
        <end position="34"/>
    </location>
</feature>
<reference evidence="4" key="1">
    <citation type="journal article" date="2019" name="Int. J. Syst. Evol. Microbiol.">
        <title>The Global Catalogue of Microorganisms (GCM) 10K type strain sequencing project: providing services to taxonomists for standard genome sequencing and annotation.</title>
        <authorList>
            <consortium name="The Broad Institute Genomics Platform"/>
            <consortium name="The Broad Institute Genome Sequencing Center for Infectious Disease"/>
            <person name="Wu L."/>
            <person name="Ma J."/>
        </authorList>
    </citation>
    <scope>NUCLEOTIDE SEQUENCE [LARGE SCALE GENOMIC DNA]</scope>
    <source>
        <strain evidence="4">CCUG 59129</strain>
    </source>
</reference>
<dbReference type="RefSeq" id="WP_377564137.1">
    <property type="nucleotide sequence ID" value="NZ_JBHTJZ010000011.1"/>
</dbReference>
<sequence>MFKKLSAGIALVLVMALLAACGSGNNSGGSSSNGDGKPEGESKPELRQLGFQRNFDPNQDPVAKFLEEKTGYKVKYETLPLENPDDKLNLLMANNEPYDIVKLSGTQYNRLAVQGALEPLDELLAEHGQNLLEATPAEFYENTKVDGKIYGIPEKHPRGFVGSALAIRQGLLDELGMEVPTTIDEFYNLLKAIKEQKGIIPLTGFESMVPEISGAFGVVTSFDVQDGKLIHRLEGPGMKDYLAFMNKLYSEGLMDPEWPVNKSETVQQKFTTGKAGIMTYGWGVAPAVTDALNKNMPDSKITLITSLQGEDGQIGNWVQGGGVSWYIAIPKSSKHKEDAMKYLNMKVEAATFKELAIGQEGVHFKVEDDGMHPILPAFNDDRGNSDWFMTSTDADAFEEQWLLRVRKNPIMFDTFQEIQKQLPVSVSDPTLLAPPMPVVANNLQKLNKLENDYAIKVMAGAESLDGYDQFVEGWMSQGGKDMVDELRAWHEQSK</sequence>
<comment type="caution">
    <text evidence="3">The sequence shown here is derived from an EMBL/GenBank/DDBJ whole genome shotgun (WGS) entry which is preliminary data.</text>
</comment>
<dbReference type="PANTHER" id="PTHR43649:SF12">
    <property type="entry name" value="DIACETYLCHITOBIOSE BINDING PROTEIN DASA"/>
    <property type="match status" value="1"/>
</dbReference>
<proteinExistence type="predicted"/>
<protein>
    <submittedName>
        <fullName evidence="3">Extracellular solute-binding protein</fullName>
    </submittedName>
</protein>
<organism evidence="3 4">
    <name type="scientific">Paenibacillus chungangensis</name>
    <dbReference type="NCBI Taxonomy" id="696535"/>
    <lineage>
        <taxon>Bacteria</taxon>
        <taxon>Bacillati</taxon>
        <taxon>Bacillota</taxon>
        <taxon>Bacilli</taxon>
        <taxon>Bacillales</taxon>
        <taxon>Paenibacillaceae</taxon>
        <taxon>Paenibacillus</taxon>
    </lineage>
</organism>
<dbReference type="PROSITE" id="PS51257">
    <property type="entry name" value="PROKAR_LIPOPROTEIN"/>
    <property type="match status" value="1"/>
</dbReference>
<feature type="chain" id="PRO_5045850905" evidence="2">
    <location>
        <begin position="20"/>
        <end position="494"/>
    </location>
</feature>
<dbReference type="EMBL" id="JBHTJZ010000011">
    <property type="protein sequence ID" value="MFD0959857.1"/>
    <property type="molecule type" value="Genomic_DNA"/>
</dbReference>
<evidence type="ECO:0000313" key="3">
    <source>
        <dbReference type="EMBL" id="MFD0959857.1"/>
    </source>
</evidence>
<gene>
    <name evidence="3" type="ORF">ACFQ2I_10685</name>
</gene>
<dbReference type="Gene3D" id="3.40.190.10">
    <property type="entry name" value="Periplasmic binding protein-like II"/>
    <property type="match status" value="2"/>
</dbReference>
<dbReference type="Proteomes" id="UP001596989">
    <property type="component" value="Unassembled WGS sequence"/>
</dbReference>
<name>A0ABW3HR00_9BACL</name>
<feature type="region of interest" description="Disordered" evidence="1">
    <location>
        <begin position="25"/>
        <end position="44"/>
    </location>
</feature>
<keyword evidence="2" id="KW-0732">Signal</keyword>
<evidence type="ECO:0000256" key="2">
    <source>
        <dbReference type="SAM" id="SignalP"/>
    </source>
</evidence>
<evidence type="ECO:0000256" key="1">
    <source>
        <dbReference type="SAM" id="MobiDB-lite"/>
    </source>
</evidence>
<accession>A0ABW3HR00</accession>
<keyword evidence="4" id="KW-1185">Reference proteome</keyword>
<evidence type="ECO:0000313" key="4">
    <source>
        <dbReference type="Proteomes" id="UP001596989"/>
    </source>
</evidence>
<dbReference type="SUPFAM" id="SSF53850">
    <property type="entry name" value="Periplasmic binding protein-like II"/>
    <property type="match status" value="1"/>
</dbReference>
<dbReference type="InterPro" id="IPR050490">
    <property type="entry name" value="Bact_solute-bd_prot1"/>
</dbReference>
<dbReference type="Pfam" id="PF01547">
    <property type="entry name" value="SBP_bac_1"/>
    <property type="match status" value="1"/>
</dbReference>
<dbReference type="PANTHER" id="PTHR43649">
    <property type="entry name" value="ARABINOSE-BINDING PROTEIN-RELATED"/>
    <property type="match status" value="1"/>
</dbReference>
<dbReference type="InterPro" id="IPR006059">
    <property type="entry name" value="SBP"/>
</dbReference>
<dbReference type="CDD" id="cd13580">
    <property type="entry name" value="PBP2_AlgQ_like_1"/>
    <property type="match status" value="1"/>
</dbReference>